<evidence type="ECO:0000256" key="1">
    <source>
        <dbReference type="SAM" id="MobiDB-lite"/>
    </source>
</evidence>
<proteinExistence type="predicted"/>
<name>A0A6J4NSM6_9ACTN</name>
<reference evidence="2" key="1">
    <citation type="submission" date="2020-02" db="EMBL/GenBank/DDBJ databases">
        <authorList>
            <person name="Meier V. D."/>
        </authorList>
    </citation>
    <scope>NUCLEOTIDE SEQUENCE</scope>
    <source>
        <strain evidence="2">AVDCRST_MAG32</strain>
    </source>
</reference>
<dbReference type="EMBL" id="CADCUM010000102">
    <property type="protein sequence ID" value="CAA9395680.1"/>
    <property type="molecule type" value="Genomic_DNA"/>
</dbReference>
<gene>
    <name evidence="2" type="ORF">AVDCRST_MAG32-2611</name>
</gene>
<dbReference type="AlphaFoldDB" id="A0A6J4NSM6"/>
<organism evidence="2">
    <name type="scientific">uncultured Nocardioides sp</name>
    <dbReference type="NCBI Taxonomy" id="198441"/>
    <lineage>
        <taxon>Bacteria</taxon>
        <taxon>Bacillati</taxon>
        <taxon>Actinomycetota</taxon>
        <taxon>Actinomycetes</taxon>
        <taxon>Propionibacteriales</taxon>
        <taxon>Nocardioidaceae</taxon>
        <taxon>Nocardioides</taxon>
        <taxon>environmental samples</taxon>
    </lineage>
</organism>
<sequence>MAGSRFDLVPSLRPRSGSRASSPVRTSSRCAVLVAVVRRLEEGGVDVWAWRMRTVITSVMTRRHALPVTDTVVLYGGTALLPVRRWCRARCSAAQT</sequence>
<protein>
    <submittedName>
        <fullName evidence="2">Uncharacterized protein</fullName>
    </submittedName>
</protein>
<evidence type="ECO:0000313" key="2">
    <source>
        <dbReference type="EMBL" id="CAA9395680.1"/>
    </source>
</evidence>
<feature type="region of interest" description="Disordered" evidence="1">
    <location>
        <begin position="1"/>
        <end position="25"/>
    </location>
</feature>
<accession>A0A6J4NSM6</accession>